<dbReference type="InterPro" id="IPR023158">
    <property type="entry name" value="YerB-like_sf"/>
</dbReference>
<evidence type="ECO:0000259" key="2">
    <source>
        <dbReference type="Pfam" id="PF11258"/>
    </source>
</evidence>
<proteinExistence type="predicted"/>
<dbReference type="InterPro" id="IPR006311">
    <property type="entry name" value="TAT_signal"/>
</dbReference>
<name>A0A6J7D4B1_9ZZZZ</name>
<gene>
    <name evidence="4" type="ORF">UFOPK3376_00423</name>
</gene>
<sequence length="383" mass="40341">MTTMNRPGPTNPLEAADTSAPQQAVSRRRLLALAGGAALLGACSSSAKKPAGTVADTAVGSSAPTTSAASTTTPAPTTVAAAPVPVEPLTGRALADPALLSRAALVVKVSNDPGARPQTGLNDPDIIFEAWGAGPTRFATIWHSRDLDFVGPIRSCREQDVNLVGEFNRAVFACSGGNPGNLALLRSSDLLLVTEGQGPGWELDPNRSRPHKTHANTALLRSNAGPDRTAPAQQFHYRPVGQASVAGDPMTGFDLQIQQVFVQWRYDTASGTYLRAQDRHPHMLSDGNQVSTDNVVIVWLDYDPSHTDNRSPDGITTGSNPALVFTGGRLILGTWTRNDRLEPFALNDAAGAPILLTPGRTFIELPNSGKGSFRGNDSFTPVA</sequence>
<feature type="region of interest" description="Disordered" evidence="1">
    <location>
        <begin position="55"/>
        <end position="76"/>
    </location>
</feature>
<evidence type="ECO:0000313" key="4">
    <source>
        <dbReference type="EMBL" id="CAB4863925.1"/>
    </source>
</evidence>
<dbReference type="EMBL" id="CAFBLP010000007">
    <property type="protein sequence ID" value="CAB4863925.1"/>
    <property type="molecule type" value="Genomic_DNA"/>
</dbReference>
<dbReference type="PROSITE" id="PS51318">
    <property type="entry name" value="TAT"/>
    <property type="match status" value="1"/>
</dbReference>
<evidence type="ECO:0000259" key="3">
    <source>
        <dbReference type="Pfam" id="PF17479"/>
    </source>
</evidence>
<dbReference type="InterPro" id="IPR021416">
    <property type="entry name" value="DUF3048_N"/>
</dbReference>
<dbReference type="SUPFAM" id="SSF159774">
    <property type="entry name" value="YerB-like"/>
    <property type="match status" value="1"/>
</dbReference>
<protein>
    <submittedName>
        <fullName evidence="4">Unannotated protein</fullName>
    </submittedName>
</protein>
<dbReference type="Gene3D" id="3.50.90.10">
    <property type="entry name" value="YerB-like"/>
    <property type="match status" value="1"/>
</dbReference>
<dbReference type="Pfam" id="PF11258">
    <property type="entry name" value="DUF3048"/>
    <property type="match status" value="1"/>
</dbReference>
<dbReference type="InterPro" id="IPR035328">
    <property type="entry name" value="DUF3048_C"/>
</dbReference>
<feature type="region of interest" description="Disordered" evidence="1">
    <location>
        <begin position="1"/>
        <end position="24"/>
    </location>
</feature>
<accession>A0A6J7D4B1</accession>
<reference evidence="4" key="1">
    <citation type="submission" date="2020-05" db="EMBL/GenBank/DDBJ databases">
        <authorList>
            <person name="Chiriac C."/>
            <person name="Salcher M."/>
            <person name="Ghai R."/>
            <person name="Kavagutti S V."/>
        </authorList>
    </citation>
    <scope>NUCLEOTIDE SEQUENCE</scope>
</reference>
<feature type="compositionally biased region" description="Low complexity" evidence="1">
    <location>
        <begin position="57"/>
        <end position="76"/>
    </location>
</feature>
<feature type="domain" description="DUF3048" evidence="3">
    <location>
        <begin position="260"/>
        <end position="363"/>
    </location>
</feature>
<organism evidence="4">
    <name type="scientific">freshwater metagenome</name>
    <dbReference type="NCBI Taxonomy" id="449393"/>
    <lineage>
        <taxon>unclassified sequences</taxon>
        <taxon>metagenomes</taxon>
        <taxon>ecological metagenomes</taxon>
    </lineage>
</organism>
<evidence type="ECO:0000256" key="1">
    <source>
        <dbReference type="SAM" id="MobiDB-lite"/>
    </source>
</evidence>
<dbReference type="Pfam" id="PF17479">
    <property type="entry name" value="DUF3048_C"/>
    <property type="match status" value="1"/>
</dbReference>
<feature type="domain" description="DUF3048" evidence="2">
    <location>
        <begin position="89"/>
        <end position="224"/>
    </location>
</feature>
<dbReference type="AlphaFoldDB" id="A0A6J7D4B1"/>